<dbReference type="SUPFAM" id="SSF51735">
    <property type="entry name" value="NAD(P)-binding Rossmann-fold domains"/>
    <property type="match status" value="1"/>
</dbReference>
<dbReference type="PANTHER" id="PTHR43249:SF1">
    <property type="entry name" value="D-GLUCOSIDE 3-DEHYDROGENASE"/>
    <property type="match status" value="1"/>
</dbReference>
<evidence type="ECO:0000313" key="4">
    <source>
        <dbReference type="Proteomes" id="UP000670947"/>
    </source>
</evidence>
<protein>
    <submittedName>
        <fullName evidence="3">Gfo/Idh/MocA family oxidoreductase</fullName>
    </submittedName>
</protein>
<dbReference type="InterPro" id="IPR036291">
    <property type="entry name" value="NAD(P)-bd_dom_sf"/>
</dbReference>
<dbReference type="Proteomes" id="UP000670947">
    <property type="component" value="Unassembled WGS sequence"/>
</dbReference>
<feature type="domain" description="Gfo/Idh/MocA-like oxidoreductase N-terminal" evidence="1">
    <location>
        <begin position="5"/>
        <end position="126"/>
    </location>
</feature>
<dbReference type="InterPro" id="IPR000683">
    <property type="entry name" value="Gfo/Idh/MocA-like_OxRdtase_N"/>
</dbReference>
<dbReference type="InterPro" id="IPR055170">
    <property type="entry name" value="GFO_IDH_MocA-like_dom"/>
</dbReference>
<comment type="caution">
    <text evidence="3">The sequence shown here is derived from an EMBL/GenBank/DDBJ whole genome shotgun (WGS) entry which is preliminary data.</text>
</comment>
<keyword evidence="4" id="KW-1185">Reference proteome</keyword>
<accession>A0ABS3W4K0</accession>
<dbReference type="RefSeq" id="WP_208846286.1">
    <property type="nucleotide sequence ID" value="NZ_JAGGDJ010000002.1"/>
</dbReference>
<evidence type="ECO:0000313" key="3">
    <source>
        <dbReference type="EMBL" id="MBO7743239.1"/>
    </source>
</evidence>
<dbReference type="EMBL" id="JAGGDJ010000002">
    <property type="protein sequence ID" value="MBO7743239.1"/>
    <property type="molecule type" value="Genomic_DNA"/>
</dbReference>
<dbReference type="Pfam" id="PF22725">
    <property type="entry name" value="GFO_IDH_MocA_C3"/>
    <property type="match status" value="1"/>
</dbReference>
<reference evidence="3 4" key="1">
    <citation type="submission" date="2021-03" db="EMBL/GenBank/DDBJ databases">
        <title>Paenibacillus artemisicola MWE-103 whole genome sequence.</title>
        <authorList>
            <person name="Ham Y.J."/>
        </authorList>
    </citation>
    <scope>NUCLEOTIDE SEQUENCE [LARGE SCALE GENOMIC DNA]</scope>
    <source>
        <strain evidence="3 4">MWE-103</strain>
    </source>
</reference>
<dbReference type="Pfam" id="PF01408">
    <property type="entry name" value="GFO_IDH_MocA"/>
    <property type="match status" value="1"/>
</dbReference>
<proteinExistence type="predicted"/>
<evidence type="ECO:0000259" key="1">
    <source>
        <dbReference type="Pfam" id="PF01408"/>
    </source>
</evidence>
<gene>
    <name evidence="3" type="ORF">I8J29_03470</name>
</gene>
<name>A0ABS3W4K0_9BACL</name>
<dbReference type="Gene3D" id="3.40.50.720">
    <property type="entry name" value="NAD(P)-binding Rossmann-like Domain"/>
    <property type="match status" value="1"/>
</dbReference>
<dbReference type="Gene3D" id="3.30.360.10">
    <property type="entry name" value="Dihydrodipicolinate Reductase, domain 2"/>
    <property type="match status" value="1"/>
</dbReference>
<dbReference type="SUPFAM" id="SSF55347">
    <property type="entry name" value="Glyceraldehyde-3-phosphate dehydrogenase-like, C-terminal domain"/>
    <property type="match status" value="1"/>
</dbReference>
<feature type="domain" description="GFO/IDH/MocA-like oxidoreductase" evidence="2">
    <location>
        <begin position="134"/>
        <end position="253"/>
    </location>
</feature>
<dbReference type="PANTHER" id="PTHR43249">
    <property type="entry name" value="UDP-N-ACETYL-2-AMINO-2-DEOXY-D-GLUCURONATE OXIDASE"/>
    <property type="match status" value="1"/>
</dbReference>
<evidence type="ECO:0000259" key="2">
    <source>
        <dbReference type="Pfam" id="PF22725"/>
    </source>
</evidence>
<organism evidence="3 4">
    <name type="scientific">Paenibacillus artemisiicola</name>
    <dbReference type="NCBI Taxonomy" id="1172618"/>
    <lineage>
        <taxon>Bacteria</taxon>
        <taxon>Bacillati</taxon>
        <taxon>Bacillota</taxon>
        <taxon>Bacilli</taxon>
        <taxon>Bacillales</taxon>
        <taxon>Paenibacillaceae</taxon>
        <taxon>Paenibacillus</taxon>
    </lineage>
</organism>
<sequence>MGKELRVGIIGLGGMGRLHAKHLNGLPGVNVTAVCGTTQAKAEAFAAEHAGGRAAAYGRYADMLEKEKLDAVYVCLPPDGHIGQAEAAAERGIAVFVEKPIALDSDRAARMARAVEQAGVASQVGYHNRFGSAVQELKRMLADGTAGAPMLFDGRYDCNSLHTPWWRDRSRSGGQVFEQAIHTYDMAMHLLGTPSRISGFMANLAHREVPDYTVEDTSAAVVRFASGAMASICASNGAVPSEWNSSFTVICAKLTAYFDGPNRAEFVFTSGSEPVRKAFGEERDVYLEETKAFVAALRGEGPERCPIAEGLASLRLVERVTQSAEQDGATLPYD</sequence>
<dbReference type="InterPro" id="IPR052515">
    <property type="entry name" value="Gfo/Idh/MocA_Oxidoreductase"/>
</dbReference>